<keyword evidence="1" id="KW-0812">Transmembrane</keyword>
<keyword evidence="1" id="KW-1133">Transmembrane helix</keyword>
<proteinExistence type="predicted"/>
<organism evidence="2 3">
    <name type="scientific">Rhipicephalus microplus</name>
    <name type="common">Cattle tick</name>
    <name type="synonym">Boophilus microplus</name>
    <dbReference type="NCBI Taxonomy" id="6941"/>
    <lineage>
        <taxon>Eukaryota</taxon>
        <taxon>Metazoa</taxon>
        <taxon>Ecdysozoa</taxon>
        <taxon>Arthropoda</taxon>
        <taxon>Chelicerata</taxon>
        <taxon>Arachnida</taxon>
        <taxon>Acari</taxon>
        <taxon>Parasitiformes</taxon>
        <taxon>Ixodida</taxon>
        <taxon>Ixodoidea</taxon>
        <taxon>Ixodidae</taxon>
        <taxon>Rhipicephalinae</taxon>
        <taxon>Rhipicephalus</taxon>
        <taxon>Boophilus</taxon>
    </lineage>
</organism>
<dbReference type="AlphaFoldDB" id="A0A9J6DA73"/>
<protein>
    <submittedName>
        <fullName evidence="2">Uncharacterized protein</fullName>
    </submittedName>
</protein>
<feature type="transmembrane region" description="Helical" evidence="1">
    <location>
        <begin position="160"/>
        <end position="182"/>
    </location>
</feature>
<comment type="caution">
    <text evidence="2">The sequence shown here is derived from an EMBL/GenBank/DDBJ whole genome shotgun (WGS) entry which is preliminary data.</text>
</comment>
<dbReference type="EMBL" id="JABSTU010000010">
    <property type="protein sequence ID" value="KAH8019012.1"/>
    <property type="molecule type" value="Genomic_DNA"/>
</dbReference>
<accession>A0A9J6DA73</accession>
<evidence type="ECO:0000313" key="3">
    <source>
        <dbReference type="Proteomes" id="UP000821866"/>
    </source>
</evidence>
<keyword evidence="1" id="KW-0472">Membrane</keyword>
<evidence type="ECO:0000313" key="2">
    <source>
        <dbReference type="EMBL" id="KAH8019012.1"/>
    </source>
</evidence>
<keyword evidence="3" id="KW-1185">Reference proteome</keyword>
<dbReference type="Proteomes" id="UP000821866">
    <property type="component" value="Chromosome 8"/>
</dbReference>
<evidence type="ECO:0000256" key="1">
    <source>
        <dbReference type="SAM" id="Phobius"/>
    </source>
</evidence>
<gene>
    <name evidence="2" type="ORF">HPB51_015638</name>
</gene>
<sequence length="247" mass="27812">MPLSHGHLRTPFNSLDLTTREMRSMSHDHPYANEEMTAPPLKTIGAPLSTTAVLSLASRYYRREGRTLVPTPSPSSEKLRHYPPERGSLRLGGPNYELQDHHTKCAISKAKGWLVVEKCLREISGILIRRSLMYMRGTGKEIRKCLQDPEPSGDWDLEDVCTVLGAILLLLVGAVGVPLCFYWDSRCVLLTIGSLVALCIMARVVHERRTAAYHVRHRWLSLTTSFLVQHSPPEREPLTSSRVTYSV</sequence>
<name>A0A9J6DA73_RHIMP</name>
<dbReference type="VEuPathDB" id="VectorBase:LOC119177214"/>
<reference evidence="2" key="2">
    <citation type="submission" date="2021-09" db="EMBL/GenBank/DDBJ databases">
        <authorList>
            <person name="Jia N."/>
            <person name="Wang J."/>
            <person name="Shi W."/>
            <person name="Du L."/>
            <person name="Sun Y."/>
            <person name="Zhan W."/>
            <person name="Jiang J."/>
            <person name="Wang Q."/>
            <person name="Zhang B."/>
            <person name="Ji P."/>
            <person name="Sakyi L.B."/>
            <person name="Cui X."/>
            <person name="Yuan T."/>
            <person name="Jiang B."/>
            <person name="Yang W."/>
            <person name="Lam T.T.-Y."/>
            <person name="Chang Q."/>
            <person name="Ding S."/>
            <person name="Wang X."/>
            <person name="Zhu J."/>
            <person name="Ruan X."/>
            <person name="Zhao L."/>
            <person name="Wei J."/>
            <person name="Que T."/>
            <person name="Du C."/>
            <person name="Cheng J."/>
            <person name="Dai P."/>
            <person name="Han X."/>
            <person name="Huang E."/>
            <person name="Gao Y."/>
            <person name="Liu J."/>
            <person name="Shao H."/>
            <person name="Ye R."/>
            <person name="Li L."/>
            <person name="Wei W."/>
            <person name="Wang X."/>
            <person name="Wang C."/>
            <person name="Huo Q."/>
            <person name="Li W."/>
            <person name="Guo W."/>
            <person name="Chen H."/>
            <person name="Chen S."/>
            <person name="Zhou L."/>
            <person name="Zhou L."/>
            <person name="Ni X."/>
            <person name="Tian J."/>
            <person name="Zhou Y."/>
            <person name="Sheng Y."/>
            <person name="Liu T."/>
            <person name="Pan Y."/>
            <person name="Xia L."/>
            <person name="Li J."/>
            <person name="Zhao F."/>
            <person name="Cao W."/>
        </authorList>
    </citation>
    <scope>NUCLEOTIDE SEQUENCE</scope>
    <source>
        <strain evidence="2">Rmic-2018</strain>
        <tissue evidence="2">Larvae</tissue>
    </source>
</reference>
<feature type="transmembrane region" description="Helical" evidence="1">
    <location>
        <begin position="188"/>
        <end position="206"/>
    </location>
</feature>
<reference evidence="2" key="1">
    <citation type="journal article" date="2020" name="Cell">
        <title>Large-Scale Comparative Analyses of Tick Genomes Elucidate Their Genetic Diversity and Vector Capacities.</title>
        <authorList>
            <consortium name="Tick Genome and Microbiome Consortium (TIGMIC)"/>
            <person name="Jia N."/>
            <person name="Wang J."/>
            <person name="Shi W."/>
            <person name="Du L."/>
            <person name="Sun Y."/>
            <person name="Zhan W."/>
            <person name="Jiang J.F."/>
            <person name="Wang Q."/>
            <person name="Zhang B."/>
            <person name="Ji P."/>
            <person name="Bell-Sakyi L."/>
            <person name="Cui X.M."/>
            <person name="Yuan T.T."/>
            <person name="Jiang B.G."/>
            <person name="Yang W.F."/>
            <person name="Lam T.T."/>
            <person name="Chang Q.C."/>
            <person name="Ding S.J."/>
            <person name="Wang X.J."/>
            <person name="Zhu J.G."/>
            <person name="Ruan X.D."/>
            <person name="Zhao L."/>
            <person name="Wei J.T."/>
            <person name="Ye R.Z."/>
            <person name="Que T.C."/>
            <person name="Du C.H."/>
            <person name="Zhou Y.H."/>
            <person name="Cheng J.X."/>
            <person name="Dai P.F."/>
            <person name="Guo W.B."/>
            <person name="Han X.H."/>
            <person name="Huang E.J."/>
            <person name="Li L.F."/>
            <person name="Wei W."/>
            <person name="Gao Y.C."/>
            <person name="Liu J.Z."/>
            <person name="Shao H.Z."/>
            <person name="Wang X."/>
            <person name="Wang C.C."/>
            <person name="Yang T.C."/>
            <person name="Huo Q.B."/>
            <person name="Li W."/>
            <person name="Chen H.Y."/>
            <person name="Chen S.E."/>
            <person name="Zhou L.G."/>
            <person name="Ni X.B."/>
            <person name="Tian J.H."/>
            <person name="Sheng Y."/>
            <person name="Liu T."/>
            <person name="Pan Y.S."/>
            <person name="Xia L.Y."/>
            <person name="Li J."/>
            <person name="Zhao F."/>
            <person name="Cao W.C."/>
        </authorList>
    </citation>
    <scope>NUCLEOTIDE SEQUENCE</scope>
    <source>
        <strain evidence="2">Rmic-2018</strain>
    </source>
</reference>